<feature type="compositionally biased region" description="Low complexity" evidence="1">
    <location>
        <begin position="23"/>
        <end position="35"/>
    </location>
</feature>
<dbReference type="Proteomes" id="UP000322699">
    <property type="component" value="Unassembled WGS sequence"/>
</dbReference>
<evidence type="ECO:0000256" key="1">
    <source>
        <dbReference type="SAM" id="MobiDB-lite"/>
    </source>
</evidence>
<organism evidence="2 3">
    <name type="scientific">Rubripirellula obstinata</name>
    <dbReference type="NCBI Taxonomy" id="406547"/>
    <lineage>
        <taxon>Bacteria</taxon>
        <taxon>Pseudomonadati</taxon>
        <taxon>Planctomycetota</taxon>
        <taxon>Planctomycetia</taxon>
        <taxon>Pirellulales</taxon>
        <taxon>Pirellulaceae</taxon>
        <taxon>Rubripirellula</taxon>
    </lineage>
</organism>
<gene>
    <name evidence="2" type="ORF">LF1_01650</name>
</gene>
<feature type="region of interest" description="Disordered" evidence="1">
    <location>
        <begin position="1"/>
        <end position="43"/>
    </location>
</feature>
<dbReference type="OrthoDB" id="290460at2"/>
<dbReference type="AlphaFoldDB" id="A0A5B1C977"/>
<sequence>MPEIPNPAENPPIDSRGAKSSDAAQQPEAQQPEAQHPSMPKIVPFTDLARCGEEIWISHQGQLYRLQSTRAGKLILTK</sequence>
<dbReference type="RefSeq" id="WP_068267302.1">
    <property type="nucleotide sequence ID" value="NZ_LWSK01000183.1"/>
</dbReference>
<dbReference type="EMBL" id="VRLW01000001">
    <property type="protein sequence ID" value="KAA1257677.1"/>
    <property type="molecule type" value="Genomic_DNA"/>
</dbReference>
<keyword evidence="3" id="KW-1185">Reference proteome</keyword>
<dbReference type="Gene3D" id="2.10.70.10">
    <property type="entry name" value="Complement Module, domain 1"/>
    <property type="match status" value="1"/>
</dbReference>
<dbReference type="Pfam" id="PF10636">
    <property type="entry name" value="hemP"/>
    <property type="match status" value="1"/>
</dbReference>
<reference evidence="2 3" key="1">
    <citation type="submission" date="2019-08" db="EMBL/GenBank/DDBJ databases">
        <title>Deep-cultivation of Planctomycetes and their phenomic and genomic characterization uncovers novel biology.</title>
        <authorList>
            <person name="Wiegand S."/>
            <person name="Jogler M."/>
            <person name="Boedeker C."/>
            <person name="Pinto D."/>
            <person name="Vollmers J."/>
            <person name="Rivas-Marin E."/>
            <person name="Kohn T."/>
            <person name="Peeters S.H."/>
            <person name="Heuer A."/>
            <person name="Rast P."/>
            <person name="Oberbeckmann S."/>
            <person name="Bunk B."/>
            <person name="Jeske O."/>
            <person name="Meyerdierks A."/>
            <person name="Storesund J.E."/>
            <person name="Kallscheuer N."/>
            <person name="Luecker S."/>
            <person name="Lage O.M."/>
            <person name="Pohl T."/>
            <person name="Merkel B.J."/>
            <person name="Hornburger P."/>
            <person name="Mueller R.-W."/>
            <person name="Bruemmer F."/>
            <person name="Labrenz M."/>
            <person name="Spormann A.M."/>
            <person name="Op Den Camp H."/>
            <person name="Overmann J."/>
            <person name="Amann R."/>
            <person name="Jetten M.S.M."/>
            <person name="Mascher T."/>
            <person name="Medema M.H."/>
            <person name="Devos D.P."/>
            <person name="Kaster A.-K."/>
            <person name="Ovreas L."/>
            <person name="Rohde M."/>
            <person name="Galperin M.Y."/>
            <person name="Jogler C."/>
        </authorList>
    </citation>
    <scope>NUCLEOTIDE SEQUENCE [LARGE SCALE GENOMIC DNA]</scope>
    <source>
        <strain evidence="2 3">LF1</strain>
    </source>
</reference>
<dbReference type="InterPro" id="IPR019600">
    <property type="entry name" value="Hemin_uptake_protein_HemP"/>
</dbReference>
<accession>A0A5B1C977</accession>
<proteinExistence type="predicted"/>
<evidence type="ECO:0000313" key="2">
    <source>
        <dbReference type="EMBL" id="KAA1257677.1"/>
    </source>
</evidence>
<evidence type="ECO:0008006" key="4">
    <source>
        <dbReference type="Google" id="ProtNLM"/>
    </source>
</evidence>
<name>A0A5B1C977_9BACT</name>
<comment type="caution">
    <text evidence="2">The sequence shown here is derived from an EMBL/GenBank/DDBJ whole genome shotgun (WGS) entry which is preliminary data.</text>
</comment>
<feature type="compositionally biased region" description="Pro residues" evidence="1">
    <location>
        <begin position="1"/>
        <end position="10"/>
    </location>
</feature>
<protein>
    <recommendedName>
        <fullName evidence="4">Hemin uptake protein hemP</fullName>
    </recommendedName>
</protein>
<evidence type="ECO:0000313" key="3">
    <source>
        <dbReference type="Proteomes" id="UP000322699"/>
    </source>
</evidence>